<dbReference type="InterPro" id="IPR036291">
    <property type="entry name" value="NAD(P)-bd_dom_sf"/>
</dbReference>
<keyword evidence="3" id="KW-1185">Reference proteome</keyword>
<dbReference type="PANTHER" id="PTHR43708">
    <property type="entry name" value="CONSERVED EXPRESSED OXIDOREDUCTASE (EUROFUNG)"/>
    <property type="match status" value="1"/>
</dbReference>
<gene>
    <name evidence="2" type="ORF">AXK12_05600</name>
</gene>
<dbReference type="InterPro" id="IPR051317">
    <property type="entry name" value="Gfo/Idh/MocA_oxidoreduct"/>
</dbReference>
<dbReference type="Gene3D" id="3.30.360.10">
    <property type="entry name" value="Dihydrodipicolinate Reductase, domain 2"/>
    <property type="match status" value="1"/>
</dbReference>
<protein>
    <submittedName>
        <fullName evidence="2">Oxidoreductase</fullName>
    </submittedName>
</protein>
<dbReference type="InterPro" id="IPR000683">
    <property type="entry name" value="Gfo/Idh/MocA-like_OxRdtase_N"/>
</dbReference>
<accession>A0A139SL99</accession>
<dbReference type="EMBL" id="LSZP01000043">
    <property type="protein sequence ID" value="KXU35322.1"/>
    <property type="molecule type" value="Genomic_DNA"/>
</dbReference>
<evidence type="ECO:0000313" key="2">
    <source>
        <dbReference type="EMBL" id="KXU35322.1"/>
    </source>
</evidence>
<evidence type="ECO:0000259" key="1">
    <source>
        <dbReference type="Pfam" id="PF01408"/>
    </source>
</evidence>
<dbReference type="SUPFAM" id="SSF55347">
    <property type="entry name" value="Glyceraldehyde-3-phosphate dehydrogenase-like, C-terminal domain"/>
    <property type="match status" value="1"/>
</dbReference>
<evidence type="ECO:0000313" key="3">
    <source>
        <dbReference type="Proteomes" id="UP000071392"/>
    </source>
</evidence>
<dbReference type="GO" id="GO:0000166">
    <property type="term" value="F:nucleotide binding"/>
    <property type="evidence" value="ECO:0007669"/>
    <property type="project" value="InterPro"/>
</dbReference>
<dbReference type="PANTHER" id="PTHR43708:SF8">
    <property type="entry name" value="OXIDOREDUCTASE"/>
    <property type="match status" value="1"/>
</dbReference>
<dbReference type="AlphaFoldDB" id="A0A139SL99"/>
<proteinExistence type="predicted"/>
<feature type="domain" description="Gfo/Idh/MocA-like oxidoreductase N-terminal" evidence="1">
    <location>
        <begin position="2"/>
        <end position="115"/>
    </location>
</feature>
<sequence>MGGFAAMHHLTVAELEAEGLVKLTCTCDPRADSAFAAQQQAWRFAERGVRVFSHYQQMIDQCRDALDYVVVSTPINLHAEMHRAAAEAGIPCYLEKPATLDYIELEEMIARDARLPRASLVGFNFIIGPTRRALKQRLLDGEFGAILEATLLGRTPRPADYFYRTDWAGRLMMGERIVLDSCLGNANAHLVHNMLFWLGQGGLSTWADIATVRAELYRAHAIEGADTFFVQASSAEGQILRCAVTHACAGETRHCETLRCEKAELRYIVGSHAEIHWLDGRPNERIDTRGFDPLRENHLAYRRYLTGEESRPATSLADSRPFVHLNDLAHISSGEITPLPGELISHTRNEREQKDYISMSGRMQEAMNRFLDTGTFPGKQWGRRSPAVLVTPAALPKLHDTVRAMHAALDV</sequence>
<dbReference type="Gene3D" id="3.40.50.720">
    <property type="entry name" value="NAD(P)-binding Rossmann-like Domain"/>
    <property type="match status" value="1"/>
</dbReference>
<organism evidence="2 3">
    <name type="scientific">Cephaloticoccus capnophilus</name>
    <dbReference type="NCBI Taxonomy" id="1548208"/>
    <lineage>
        <taxon>Bacteria</taxon>
        <taxon>Pseudomonadati</taxon>
        <taxon>Verrucomicrobiota</taxon>
        <taxon>Opitutia</taxon>
        <taxon>Opitutales</taxon>
        <taxon>Opitutaceae</taxon>
        <taxon>Cephaloticoccus</taxon>
    </lineage>
</organism>
<comment type="caution">
    <text evidence="2">The sequence shown here is derived from an EMBL/GenBank/DDBJ whole genome shotgun (WGS) entry which is preliminary data.</text>
</comment>
<reference evidence="2 3" key="1">
    <citation type="submission" date="2016-02" db="EMBL/GenBank/DDBJ databases">
        <authorList>
            <person name="Wen L."/>
            <person name="He K."/>
            <person name="Yang H."/>
        </authorList>
    </citation>
    <scope>NUCLEOTIDE SEQUENCE [LARGE SCALE GENOMIC DNA]</scope>
    <source>
        <strain evidence="2 3">CV41</strain>
    </source>
</reference>
<dbReference type="Proteomes" id="UP000071392">
    <property type="component" value="Unassembled WGS sequence"/>
</dbReference>
<name>A0A139SL99_9BACT</name>
<dbReference type="Pfam" id="PF01408">
    <property type="entry name" value="GFO_IDH_MocA"/>
    <property type="match status" value="1"/>
</dbReference>
<dbReference type="STRING" id="1548208.AXK12_05600"/>
<dbReference type="SUPFAM" id="SSF51735">
    <property type="entry name" value="NAD(P)-binding Rossmann-fold domains"/>
    <property type="match status" value="1"/>
</dbReference>